<sequence>MPLSRTANGSSSTLRLIFKNCPPPPEGGLNKPSAKAPFRGWGAKHSNDSSMKFSLKHTILLAGLSFAMPSCSFFEVEDTIDPNNPALESVLTNASRIQINQMGIGIQSSFRNGQSNLVRVAGSIGREIYNLASTELTWTTELLGTTNGGFSATTLFNGYYSDYAQTRRRAEYFKLAAENSAPSALTDAEKQGIRGFANTVSAYTMLYMLNMQYKNGIRIKYTDLYSPGDMLKPGPFVSYEEALKEIRRLLDEGATQLAAGGTAFGFTMTSGYAGFNTPANFRKFNRALAARTAMYQQDWTGLLTTLNESFFDLNGALTTGPNFTYSTTSGDITNPQFQQLNTTASPVVAQALFITQAEAGDMRVTKKVTKRTSARALNGIIGEYDVSMYPLSTNPISIIRNEELILMYAEAMIQTGKLTDAVTALNKVRVGAGLKELATAKPAILNDKNALIDELLNQRRYSLFFEGHRWFDMRRYGRLAQLPNDQPNHKVYDQLIRPFAEIQWDAKNPQ</sequence>
<accession>A0A5N1JIQ9</accession>
<evidence type="ECO:0000313" key="7">
    <source>
        <dbReference type="EMBL" id="KAA9355052.1"/>
    </source>
</evidence>
<proteinExistence type="inferred from homology"/>
<keyword evidence="3" id="KW-0732">Signal</keyword>
<dbReference type="AlphaFoldDB" id="A0A5N1JIQ9"/>
<comment type="caution">
    <text evidence="7">The sequence shown here is derived from an EMBL/GenBank/DDBJ whole genome shotgun (WGS) entry which is preliminary data.</text>
</comment>
<name>A0A5N1JIQ9_9BACT</name>
<evidence type="ECO:0000256" key="2">
    <source>
        <dbReference type="ARBA" id="ARBA00006275"/>
    </source>
</evidence>
<keyword evidence="4" id="KW-0472">Membrane</keyword>
<evidence type="ECO:0000259" key="6">
    <source>
        <dbReference type="Pfam" id="PF07980"/>
    </source>
</evidence>
<dbReference type="CDD" id="cd08977">
    <property type="entry name" value="SusD"/>
    <property type="match status" value="1"/>
</dbReference>
<gene>
    <name evidence="7" type="ORF">F0P93_10755</name>
</gene>
<reference evidence="7 8" key="1">
    <citation type="submission" date="2019-09" db="EMBL/GenBank/DDBJ databases">
        <title>Genome Sequence of Larkinella sp MA1.</title>
        <authorList>
            <person name="Srinivasan S."/>
        </authorList>
    </citation>
    <scope>NUCLEOTIDE SEQUENCE [LARGE SCALE GENOMIC DNA]</scope>
    <source>
        <strain evidence="7 8">MA1</strain>
    </source>
</reference>
<evidence type="ECO:0000256" key="3">
    <source>
        <dbReference type="ARBA" id="ARBA00022729"/>
    </source>
</evidence>
<feature type="domain" description="RagB/SusD" evidence="6">
    <location>
        <begin position="391"/>
        <end position="504"/>
    </location>
</feature>
<dbReference type="EMBL" id="VTWS01000002">
    <property type="protein sequence ID" value="KAA9355052.1"/>
    <property type="molecule type" value="Genomic_DNA"/>
</dbReference>
<keyword evidence="5" id="KW-0998">Cell outer membrane</keyword>
<dbReference type="GO" id="GO:0009279">
    <property type="term" value="C:cell outer membrane"/>
    <property type="evidence" value="ECO:0007669"/>
    <property type="project" value="UniProtKB-SubCell"/>
</dbReference>
<dbReference type="InterPro" id="IPR011990">
    <property type="entry name" value="TPR-like_helical_dom_sf"/>
</dbReference>
<organism evidence="7 8">
    <name type="scientific">Larkinella humicola</name>
    <dbReference type="NCBI Taxonomy" id="2607654"/>
    <lineage>
        <taxon>Bacteria</taxon>
        <taxon>Pseudomonadati</taxon>
        <taxon>Bacteroidota</taxon>
        <taxon>Cytophagia</taxon>
        <taxon>Cytophagales</taxon>
        <taxon>Spirosomataceae</taxon>
        <taxon>Larkinella</taxon>
    </lineage>
</organism>
<evidence type="ECO:0000313" key="8">
    <source>
        <dbReference type="Proteomes" id="UP000326344"/>
    </source>
</evidence>
<evidence type="ECO:0000256" key="1">
    <source>
        <dbReference type="ARBA" id="ARBA00004442"/>
    </source>
</evidence>
<protein>
    <submittedName>
        <fullName evidence="7">RagB/SusD family nutrient uptake outer membrane protein</fullName>
    </submittedName>
</protein>
<keyword evidence="8" id="KW-1185">Reference proteome</keyword>
<dbReference type="Pfam" id="PF07980">
    <property type="entry name" value="SusD_RagB"/>
    <property type="match status" value="1"/>
</dbReference>
<evidence type="ECO:0000256" key="5">
    <source>
        <dbReference type="ARBA" id="ARBA00023237"/>
    </source>
</evidence>
<comment type="similarity">
    <text evidence="2">Belongs to the SusD family.</text>
</comment>
<dbReference type="SUPFAM" id="SSF48452">
    <property type="entry name" value="TPR-like"/>
    <property type="match status" value="1"/>
</dbReference>
<evidence type="ECO:0000256" key="4">
    <source>
        <dbReference type="ARBA" id="ARBA00023136"/>
    </source>
</evidence>
<dbReference type="Proteomes" id="UP000326344">
    <property type="component" value="Unassembled WGS sequence"/>
</dbReference>
<dbReference type="InterPro" id="IPR012944">
    <property type="entry name" value="SusD_RagB_dom"/>
</dbReference>
<dbReference type="Gene3D" id="1.25.40.390">
    <property type="match status" value="2"/>
</dbReference>
<comment type="subcellular location">
    <subcellularLocation>
        <location evidence="1">Cell outer membrane</location>
    </subcellularLocation>
</comment>